<comment type="caution">
    <text evidence="1">The sequence shown here is derived from an EMBL/GenBank/DDBJ whole genome shotgun (WGS) entry which is preliminary data.</text>
</comment>
<name>A0A5C8VAZ3_9FLAO</name>
<evidence type="ECO:0000313" key="1">
    <source>
        <dbReference type="EMBL" id="TXN38309.1"/>
    </source>
</evidence>
<organism evidence="1 2">
    <name type="scientific">Flagellimonas hymeniacidonis</name>
    <dbReference type="NCBI Taxonomy" id="2603628"/>
    <lineage>
        <taxon>Bacteria</taxon>
        <taxon>Pseudomonadati</taxon>
        <taxon>Bacteroidota</taxon>
        <taxon>Flavobacteriia</taxon>
        <taxon>Flavobacteriales</taxon>
        <taxon>Flavobacteriaceae</taxon>
        <taxon>Flagellimonas</taxon>
    </lineage>
</organism>
<dbReference type="EMBL" id="VRUR01000001">
    <property type="protein sequence ID" value="TXN38309.1"/>
    <property type="molecule type" value="Genomic_DNA"/>
</dbReference>
<proteinExistence type="predicted"/>
<evidence type="ECO:0000313" key="2">
    <source>
        <dbReference type="Proteomes" id="UP000321456"/>
    </source>
</evidence>
<dbReference type="AlphaFoldDB" id="A0A5C8VAZ3"/>
<accession>A0A5C8VAZ3</accession>
<sequence length="204" mass="23910">MQDLVKQLMKAIGDKEVWKNAKGCYMLAIAHQRNLELPMVRSFWIDFEEPRIKIQTRSNQKNSTKVLNRTNGWTIEKGVSSFWDEKTVNDYHLFWQGIPTRIFHLLSRKERNLSYEMESNKIHFSFKGNSIFWIALDHGGNPSAHGNSNPKSKTYFLGEMTSYRKINLWKEAVEQGGKQRIELIDYQLLNDMSHISYDPLSPII</sequence>
<keyword evidence="2" id="KW-1185">Reference proteome</keyword>
<protein>
    <submittedName>
        <fullName evidence="1">Uncharacterized protein</fullName>
    </submittedName>
</protein>
<gene>
    <name evidence="1" type="ORF">FVB32_08440</name>
</gene>
<dbReference type="RefSeq" id="WP_147743189.1">
    <property type="nucleotide sequence ID" value="NZ_VRUR01000001.1"/>
</dbReference>
<dbReference type="Proteomes" id="UP000321456">
    <property type="component" value="Unassembled WGS sequence"/>
</dbReference>
<reference evidence="1 2" key="1">
    <citation type="submission" date="2019-08" db="EMBL/GenBank/DDBJ databases">
        <title>Professor.</title>
        <authorList>
            <person name="Park J.S."/>
        </authorList>
    </citation>
    <scope>NUCLEOTIDE SEQUENCE [LARGE SCALE GENOMIC DNA]</scope>
    <source>
        <strain evidence="1 2">176CP5-101</strain>
    </source>
</reference>